<dbReference type="Proteomes" id="UP000029781">
    <property type="component" value="Segment"/>
</dbReference>
<proteinExistence type="predicted"/>
<dbReference type="EMBL" id="GU244497">
    <property type="protein sequence ID" value="ADO67333.1"/>
    <property type="molecule type" value="Genomic_DNA"/>
</dbReference>
<organismHost>
    <name type="scientific">Cafeteria roenbergensis</name>
    <name type="common">Marine flagellate</name>
    <dbReference type="NCBI Taxonomy" id="33653"/>
</organismHost>
<evidence type="ECO:0000313" key="1">
    <source>
        <dbReference type="EMBL" id="ADO67333.1"/>
    </source>
</evidence>
<reference evidence="1 2" key="1">
    <citation type="journal article" date="2010" name="Proc. Natl. Acad. Sci. U.S.A.">
        <title>Giant virus with a remarkable complement of genes infects marine zooplankton.</title>
        <authorList>
            <person name="Fischer M.G."/>
            <person name="Allen M.J."/>
            <person name="Wilson W.H."/>
            <person name="Suttle C.A."/>
        </authorList>
    </citation>
    <scope>NUCLEOTIDE SEQUENCE [LARGE SCALE GENOMIC DNA]</scope>
    <source>
        <strain evidence="1 2">BV-PW1</strain>
    </source>
</reference>
<sequence>MQIIGIILILILILWLFFHKRTEQQEYFKGLAFGASSLPDLMKHYLL</sequence>
<evidence type="ECO:0000313" key="2">
    <source>
        <dbReference type="Proteomes" id="UP000029781"/>
    </source>
</evidence>
<protein>
    <submittedName>
        <fullName evidence="1">Uncharacterized protein</fullName>
    </submittedName>
</protein>
<keyword evidence="2" id="KW-1185">Reference proteome</keyword>
<accession>E3T570</accession>
<gene>
    <name evidence="1" type="ORF">crov299a</name>
</gene>
<organism evidence="1 2">
    <name type="scientific">Cafeteria roenbergensis virus (strain BV-PW1)</name>
    <name type="common">CroV</name>
    <dbReference type="NCBI Taxonomy" id="693272"/>
    <lineage>
        <taxon>Viruses</taxon>
        <taxon>Varidnaviria</taxon>
        <taxon>Bamfordvirae</taxon>
        <taxon>Nucleocytoviricota</taxon>
        <taxon>Megaviricetes</taxon>
        <taxon>Imitervirales</taxon>
        <taxon>Mimiviridae</taxon>
        <taxon>Aliimimivirinae</taxon>
        <taxon>Rheavirus</taxon>
        <taxon>Rheavirus sinusmexicani</taxon>
    </lineage>
</organism>
<dbReference type="KEGG" id="vg:9887702"/>
<dbReference type="GeneID" id="9887702"/>
<dbReference type="RefSeq" id="YP_003969932.1">
    <property type="nucleotide sequence ID" value="NC_014637.1"/>
</dbReference>
<name>E3T570_CROVB</name>